<protein>
    <submittedName>
        <fullName evidence="2">Uncharacterized protein</fullName>
    </submittedName>
</protein>
<feature type="region of interest" description="Disordered" evidence="1">
    <location>
        <begin position="1"/>
        <end position="43"/>
    </location>
</feature>
<dbReference type="Proteomes" id="UP000014073">
    <property type="component" value="Unassembled WGS sequence"/>
</dbReference>
<dbReference type="STRING" id="547042.BACCOPRO_00681"/>
<proteinExistence type="predicted"/>
<dbReference type="EMBL" id="ACBW01000046">
    <property type="protein sequence ID" value="EEF75198.1"/>
    <property type="molecule type" value="Genomic_DNA"/>
</dbReference>
<comment type="caution">
    <text evidence="2">The sequence shown here is derived from an EMBL/GenBank/DDBJ whole genome shotgun (WGS) entry which is preliminary data.</text>
</comment>
<accession>S0F4T3</accession>
<reference evidence="2 3" key="1">
    <citation type="submission" date="2008-12" db="EMBL/GenBank/DDBJ databases">
        <authorList>
            <person name="Fulton L."/>
            <person name="Clifton S."/>
            <person name="Fulton B."/>
            <person name="Xu J."/>
            <person name="Minx P."/>
            <person name="Pepin K.H."/>
            <person name="Johnson M."/>
            <person name="Bhonagiri V."/>
            <person name="Nash W.E."/>
            <person name="Mardis E.R."/>
            <person name="Wilson R.K."/>
        </authorList>
    </citation>
    <scope>NUCLEOTIDE SEQUENCE [LARGE SCALE GENOMIC DNA]</scope>
    <source>
        <strain evidence="2 3">DSM 18228</strain>
    </source>
</reference>
<keyword evidence="3" id="KW-1185">Reference proteome</keyword>
<feature type="compositionally biased region" description="Basic and acidic residues" evidence="1">
    <location>
        <begin position="1"/>
        <end position="15"/>
    </location>
</feature>
<name>S0F4T3_9BACT</name>
<dbReference type="HOGENOM" id="CLU_1212830_0_0_10"/>
<evidence type="ECO:0000313" key="3">
    <source>
        <dbReference type="Proteomes" id="UP000014073"/>
    </source>
</evidence>
<gene>
    <name evidence="2" type="ORF">BACCOPRO_00681</name>
</gene>
<sequence length="228" mass="24971">MHDEGQDDARCKKQLADYQSGRKSAPDNGREKKNQRENQQQAVEVIFGPEQAEQGFPAHHQSVQVIAFVRHDAGQDRNGKSREAVDGIELDGVDALGGFLRDAEEHGCKKNQDNAHHLEVLARCLVAEDHAQFQPHVFTGHAEAFQIAVAAEVSDAGVFLPSQFAVDAGCLHTAVDQQEQDDDCQYACMGEKVPAEEGFAQPHGELADHSLRGNEFQQGQQTVDCCGE</sequence>
<evidence type="ECO:0000313" key="2">
    <source>
        <dbReference type="EMBL" id="EEF75198.1"/>
    </source>
</evidence>
<evidence type="ECO:0000256" key="1">
    <source>
        <dbReference type="SAM" id="MobiDB-lite"/>
    </source>
</evidence>
<organism evidence="2 3">
    <name type="scientific">Phocaeicola coprophilus DSM 18228 = JCM 13818</name>
    <dbReference type="NCBI Taxonomy" id="547042"/>
    <lineage>
        <taxon>Bacteria</taxon>
        <taxon>Pseudomonadati</taxon>
        <taxon>Bacteroidota</taxon>
        <taxon>Bacteroidia</taxon>
        <taxon>Bacteroidales</taxon>
        <taxon>Bacteroidaceae</taxon>
        <taxon>Phocaeicola</taxon>
    </lineage>
</organism>
<dbReference type="AlphaFoldDB" id="S0F4T3"/>
<feature type="compositionally biased region" description="Basic and acidic residues" evidence="1">
    <location>
        <begin position="24"/>
        <end position="36"/>
    </location>
</feature>